<dbReference type="Pfam" id="PF00528">
    <property type="entry name" value="BPD_transp_1"/>
    <property type="match status" value="1"/>
</dbReference>
<evidence type="ECO:0000256" key="6">
    <source>
        <dbReference type="ARBA" id="ARBA00022927"/>
    </source>
</evidence>
<evidence type="ECO:0000256" key="3">
    <source>
        <dbReference type="ARBA" id="ARBA00022475"/>
    </source>
</evidence>
<evidence type="ECO:0000256" key="2">
    <source>
        <dbReference type="ARBA" id="ARBA00022448"/>
    </source>
</evidence>
<dbReference type="InterPro" id="IPR035906">
    <property type="entry name" value="MetI-like_sf"/>
</dbReference>
<feature type="transmembrane region" description="Helical" evidence="9">
    <location>
        <begin position="148"/>
        <end position="172"/>
    </location>
</feature>
<keyword evidence="3" id="KW-1003">Cell membrane</keyword>
<dbReference type="GO" id="GO:0015031">
    <property type="term" value="P:protein transport"/>
    <property type="evidence" value="ECO:0007669"/>
    <property type="project" value="UniProtKB-KW"/>
</dbReference>
<protein>
    <submittedName>
        <fullName evidence="12">Binding-protein-dependent transport systems inner membrane component</fullName>
    </submittedName>
</protein>
<keyword evidence="7 9" id="KW-1133">Transmembrane helix</keyword>
<comment type="caution">
    <text evidence="12">The sequence shown here is derived from an EMBL/GenBank/DDBJ whole genome shotgun (WGS) entry which is preliminary data.</text>
</comment>
<evidence type="ECO:0000256" key="8">
    <source>
        <dbReference type="ARBA" id="ARBA00023136"/>
    </source>
</evidence>
<evidence type="ECO:0000256" key="7">
    <source>
        <dbReference type="ARBA" id="ARBA00022989"/>
    </source>
</evidence>
<name>G6EA83_9SPHN</name>
<comment type="subcellular location">
    <subcellularLocation>
        <location evidence="1 9">Cell membrane</location>
        <topology evidence="1 9">Multi-pass membrane protein</topology>
    </subcellularLocation>
</comment>
<dbReference type="PROSITE" id="PS50928">
    <property type="entry name" value="ABC_TM1"/>
    <property type="match status" value="1"/>
</dbReference>
<keyword evidence="13" id="KW-1185">Reference proteome</keyword>
<dbReference type="eggNOG" id="COG1173">
    <property type="taxonomic scope" value="Bacteria"/>
</dbReference>
<feature type="region of interest" description="Disordered" evidence="10">
    <location>
        <begin position="1"/>
        <end position="24"/>
    </location>
</feature>
<dbReference type="Proteomes" id="UP000004030">
    <property type="component" value="Unassembled WGS sequence"/>
</dbReference>
<dbReference type="CDD" id="cd06261">
    <property type="entry name" value="TM_PBP2"/>
    <property type="match status" value="1"/>
</dbReference>
<feature type="domain" description="ABC transmembrane type-1" evidence="11">
    <location>
        <begin position="99"/>
        <end position="288"/>
    </location>
</feature>
<dbReference type="Gene3D" id="1.10.3720.10">
    <property type="entry name" value="MetI-like"/>
    <property type="match status" value="1"/>
</dbReference>
<dbReference type="GO" id="GO:0055085">
    <property type="term" value="P:transmembrane transport"/>
    <property type="evidence" value="ECO:0007669"/>
    <property type="project" value="InterPro"/>
</dbReference>
<dbReference type="GO" id="GO:0005886">
    <property type="term" value="C:plasma membrane"/>
    <property type="evidence" value="ECO:0007669"/>
    <property type="project" value="UniProtKB-SubCell"/>
</dbReference>
<reference evidence="12 13" key="1">
    <citation type="journal article" date="2012" name="J. Bacteriol.">
        <title>Genome sequence of benzo(a)pyrene-degrading bacterium Novosphingobium pentaromativorans US6-1.</title>
        <authorList>
            <person name="Luo Y.R."/>
            <person name="Kang S.G."/>
            <person name="Kim S.J."/>
            <person name="Kim M.R."/>
            <person name="Li N."/>
            <person name="Lee J.H."/>
            <person name="Kwon K.K."/>
        </authorList>
    </citation>
    <scope>NUCLEOTIDE SEQUENCE [LARGE SCALE GENOMIC DNA]</scope>
    <source>
        <strain evidence="12 13">US6-1</strain>
    </source>
</reference>
<keyword evidence="8 9" id="KW-0472">Membrane</keyword>
<feature type="compositionally biased region" description="Polar residues" evidence="10">
    <location>
        <begin position="1"/>
        <end position="14"/>
    </location>
</feature>
<dbReference type="AlphaFoldDB" id="G6EA83"/>
<dbReference type="GO" id="GO:0015833">
    <property type="term" value="P:peptide transport"/>
    <property type="evidence" value="ECO:0007669"/>
    <property type="project" value="UniProtKB-KW"/>
</dbReference>
<sequence length="302" mass="31362">MTVLPSASSEFASTESKRIRPATSGPLGRLTARLRTGPATLPAASVGVLLVVSLLGPFLAPHDPYLVDLGNAFVAPESGHWMGTDDLGRDVFSRVLTAAPLTLLSAIAVVIASNLFGVAFACLASLLPAWAGSRLMRLCDVALAIPPIIVAMAIVAVMGPSLMAVMIALSAAMWPGTARLMHTVLRETSRTSYVEAAGLMGVTPGRILLRHILPNSLDAILVHASLEVSGVIVMIAGLSFLGIGAPAPSADWGSMIADGRDFVTTAWWITAFPGLAITVSAVLFSLLGDALRVHLDPSLEGK</sequence>
<evidence type="ECO:0000256" key="4">
    <source>
        <dbReference type="ARBA" id="ARBA00022692"/>
    </source>
</evidence>
<organism evidence="12 13">
    <name type="scientific">Novosphingobium pentaromativorans US6-1</name>
    <dbReference type="NCBI Taxonomy" id="1088721"/>
    <lineage>
        <taxon>Bacteria</taxon>
        <taxon>Pseudomonadati</taxon>
        <taxon>Pseudomonadota</taxon>
        <taxon>Alphaproteobacteria</taxon>
        <taxon>Sphingomonadales</taxon>
        <taxon>Sphingomonadaceae</taxon>
        <taxon>Novosphingobium</taxon>
    </lineage>
</organism>
<evidence type="ECO:0000313" key="13">
    <source>
        <dbReference type="Proteomes" id="UP000004030"/>
    </source>
</evidence>
<evidence type="ECO:0000256" key="5">
    <source>
        <dbReference type="ARBA" id="ARBA00022856"/>
    </source>
</evidence>
<comment type="similarity">
    <text evidence="9">Belongs to the binding-protein-dependent transport system permease family.</text>
</comment>
<dbReference type="InterPro" id="IPR050366">
    <property type="entry name" value="BP-dependent_transpt_permease"/>
</dbReference>
<feature type="transmembrane region" description="Helical" evidence="9">
    <location>
        <begin position="39"/>
        <end position="60"/>
    </location>
</feature>
<dbReference type="PATRIC" id="fig|1088721.3.peg.1238"/>
<dbReference type="PANTHER" id="PTHR43386">
    <property type="entry name" value="OLIGOPEPTIDE TRANSPORT SYSTEM PERMEASE PROTEIN APPC"/>
    <property type="match status" value="1"/>
</dbReference>
<feature type="transmembrane region" description="Helical" evidence="9">
    <location>
        <begin position="221"/>
        <end position="245"/>
    </location>
</feature>
<evidence type="ECO:0000256" key="10">
    <source>
        <dbReference type="SAM" id="MobiDB-lite"/>
    </source>
</evidence>
<dbReference type="EMBL" id="AGFM01000015">
    <property type="protein sequence ID" value="EHJ61798.1"/>
    <property type="molecule type" value="Genomic_DNA"/>
</dbReference>
<evidence type="ECO:0000256" key="1">
    <source>
        <dbReference type="ARBA" id="ARBA00004651"/>
    </source>
</evidence>
<evidence type="ECO:0000259" key="11">
    <source>
        <dbReference type="PROSITE" id="PS50928"/>
    </source>
</evidence>
<keyword evidence="4 9" id="KW-0812">Transmembrane</keyword>
<keyword evidence="2 9" id="KW-0813">Transport</keyword>
<keyword evidence="5" id="KW-0571">Peptide transport</keyword>
<dbReference type="OrthoDB" id="9766870at2"/>
<feature type="transmembrane region" description="Helical" evidence="9">
    <location>
        <begin position="265"/>
        <end position="287"/>
    </location>
</feature>
<gene>
    <name evidence="12" type="ORF">NSU_1254</name>
</gene>
<accession>G6EA83</accession>
<dbReference type="PANTHER" id="PTHR43386:SF1">
    <property type="entry name" value="D,D-DIPEPTIDE TRANSPORT SYSTEM PERMEASE PROTEIN DDPC-RELATED"/>
    <property type="match status" value="1"/>
</dbReference>
<evidence type="ECO:0000313" key="12">
    <source>
        <dbReference type="EMBL" id="EHJ61798.1"/>
    </source>
</evidence>
<evidence type="ECO:0000256" key="9">
    <source>
        <dbReference type="RuleBase" id="RU363032"/>
    </source>
</evidence>
<feature type="transmembrane region" description="Helical" evidence="9">
    <location>
        <begin position="103"/>
        <end position="127"/>
    </location>
</feature>
<proteinExistence type="inferred from homology"/>
<dbReference type="InterPro" id="IPR000515">
    <property type="entry name" value="MetI-like"/>
</dbReference>
<keyword evidence="6" id="KW-0653">Protein transport</keyword>
<dbReference type="SUPFAM" id="SSF161098">
    <property type="entry name" value="MetI-like"/>
    <property type="match status" value="1"/>
</dbReference>